<keyword evidence="2" id="KW-1133">Transmembrane helix</keyword>
<dbReference type="EMBL" id="FZQP02006937">
    <property type="protein sequence ID" value="VVD05146.1"/>
    <property type="molecule type" value="Genomic_DNA"/>
</dbReference>
<feature type="transmembrane region" description="Helical" evidence="2">
    <location>
        <begin position="39"/>
        <end position="62"/>
    </location>
</feature>
<sequence>SFHRLSNHNDAKELHFKSISRLVVYDHGHTEEPSESVKMWMIMFVLCQIAGAAAAGHGLLLLHRPQDISSQCAFAKHLRYDISFGMGMSDTITLVFRSIMEVDYGCVVEIVANTVSEYLLVVVRYPTLVGTNCETNKDAFTLLKKWRCIRLCDVVYDYSLDSHYFTFYVKERLRFKFLSNSSINADLNGLFYQVTVTTARKKPYIGCNRKNETICVIGESEFCFTSGVVCDGIKNCGVDDWFDERKTQCSLPVESLGYAPVVAVVAAALCALLALGHIIHRCLPPLADSFFIFNVNEDNRLCIDPMLVPVVDPLLKISAVERISVIPLFSSSSSDTEAEERSEAQPDAPETSEEQNIKTVVTKIEHVDQPTRKSTLKSISDRLQDTLWAFGSRKKSHDKEPPDII</sequence>
<feature type="non-terminal residue" evidence="3">
    <location>
        <position position="1"/>
    </location>
</feature>
<keyword evidence="4" id="KW-1185">Reference proteome</keyword>
<evidence type="ECO:0008006" key="5">
    <source>
        <dbReference type="Google" id="ProtNLM"/>
    </source>
</evidence>
<proteinExistence type="predicted"/>
<dbReference type="Proteomes" id="UP000324832">
    <property type="component" value="Unassembled WGS sequence"/>
</dbReference>
<protein>
    <recommendedName>
        <fullName evidence="5">CUB domain-containing protein</fullName>
    </recommendedName>
</protein>
<accession>A0A5E4R457</accession>
<feature type="transmembrane region" description="Helical" evidence="2">
    <location>
        <begin position="255"/>
        <end position="279"/>
    </location>
</feature>
<gene>
    <name evidence="3" type="ORF">LSINAPIS_LOCUS14743</name>
</gene>
<keyword evidence="2" id="KW-0812">Transmembrane</keyword>
<evidence type="ECO:0000256" key="1">
    <source>
        <dbReference type="SAM" id="MobiDB-lite"/>
    </source>
</evidence>
<evidence type="ECO:0000313" key="4">
    <source>
        <dbReference type="Proteomes" id="UP000324832"/>
    </source>
</evidence>
<evidence type="ECO:0000256" key="2">
    <source>
        <dbReference type="SAM" id="Phobius"/>
    </source>
</evidence>
<reference evidence="3 4" key="1">
    <citation type="submission" date="2017-07" db="EMBL/GenBank/DDBJ databases">
        <authorList>
            <person name="Talla V."/>
            <person name="Backstrom N."/>
        </authorList>
    </citation>
    <scope>NUCLEOTIDE SEQUENCE [LARGE SCALE GENOMIC DNA]</scope>
</reference>
<name>A0A5E4R457_9NEOP</name>
<organism evidence="3 4">
    <name type="scientific">Leptidea sinapis</name>
    <dbReference type="NCBI Taxonomy" id="189913"/>
    <lineage>
        <taxon>Eukaryota</taxon>
        <taxon>Metazoa</taxon>
        <taxon>Ecdysozoa</taxon>
        <taxon>Arthropoda</taxon>
        <taxon>Hexapoda</taxon>
        <taxon>Insecta</taxon>
        <taxon>Pterygota</taxon>
        <taxon>Neoptera</taxon>
        <taxon>Endopterygota</taxon>
        <taxon>Lepidoptera</taxon>
        <taxon>Glossata</taxon>
        <taxon>Ditrysia</taxon>
        <taxon>Papilionoidea</taxon>
        <taxon>Pieridae</taxon>
        <taxon>Dismorphiinae</taxon>
        <taxon>Leptidea</taxon>
    </lineage>
</organism>
<keyword evidence="2" id="KW-0472">Membrane</keyword>
<evidence type="ECO:0000313" key="3">
    <source>
        <dbReference type="EMBL" id="VVD05146.1"/>
    </source>
</evidence>
<feature type="region of interest" description="Disordered" evidence="1">
    <location>
        <begin position="334"/>
        <end position="378"/>
    </location>
</feature>
<dbReference type="AlphaFoldDB" id="A0A5E4R457"/>